<dbReference type="GO" id="GO:0002937">
    <property type="term" value="P:tRNA 4-thiouridine biosynthesis"/>
    <property type="evidence" value="ECO:0007669"/>
    <property type="project" value="TreeGrafter"/>
</dbReference>
<evidence type="ECO:0000256" key="19">
    <source>
        <dbReference type="HAMAP-Rule" id="MF_00021"/>
    </source>
</evidence>
<dbReference type="FunFam" id="3.40.50.620:FF:000053">
    <property type="entry name" value="Probable tRNA sulfurtransferase"/>
    <property type="match status" value="1"/>
</dbReference>
<evidence type="ECO:0000256" key="12">
    <source>
        <dbReference type="ARBA" id="ARBA00058382"/>
    </source>
</evidence>
<dbReference type="CDD" id="cd01712">
    <property type="entry name" value="PPase_ThiI"/>
    <property type="match status" value="1"/>
</dbReference>
<protein>
    <recommendedName>
        <fullName evidence="15 19">Probable tRNA sulfurtransferase</fullName>
        <ecNumber evidence="14 19">2.8.1.4</ecNumber>
    </recommendedName>
    <alternativeName>
        <fullName evidence="16 19">Sulfur carrier protein ThiS sulfurtransferase</fullName>
    </alternativeName>
    <alternativeName>
        <fullName evidence="17 19">Thiamine biosynthesis protein ThiI</fullName>
    </alternativeName>
    <alternativeName>
        <fullName evidence="18 19">tRNA 4-thiouridine synthase</fullName>
    </alternativeName>
</protein>
<evidence type="ECO:0000256" key="10">
    <source>
        <dbReference type="ARBA" id="ARBA00050570"/>
    </source>
</evidence>
<keyword evidence="5 19" id="KW-0808">Transferase</keyword>
<feature type="binding site" evidence="19">
    <location>
        <position position="271"/>
    </location>
    <ligand>
        <name>ATP</name>
        <dbReference type="ChEBI" id="CHEBI:30616"/>
    </ligand>
</feature>
<evidence type="ECO:0000256" key="6">
    <source>
        <dbReference type="ARBA" id="ARBA00022741"/>
    </source>
</evidence>
<dbReference type="AlphaFoldDB" id="L0K8H6"/>
<dbReference type="PATRIC" id="fig|748449.3.peg.1307"/>
<keyword evidence="8 19" id="KW-0694">RNA-binding</keyword>
<name>L0K8H6_HALHC</name>
<evidence type="ECO:0000256" key="11">
    <source>
        <dbReference type="ARBA" id="ARBA00052330"/>
    </source>
</evidence>
<evidence type="ECO:0000256" key="13">
    <source>
        <dbReference type="ARBA" id="ARBA00061472"/>
    </source>
</evidence>
<organism evidence="21 22">
    <name type="scientific">Halobacteroides halobius (strain ATCC 35273 / DSM 5150 / MD-1)</name>
    <dbReference type="NCBI Taxonomy" id="748449"/>
    <lineage>
        <taxon>Bacteria</taxon>
        <taxon>Bacillati</taxon>
        <taxon>Bacillota</taxon>
        <taxon>Clostridia</taxon>
        <taxon>Halanaerobiales</taxon>
        <taxon>Halobacteroidaceae</taxon>
        <taxon>Halobacteroides</taxon>
    </lineage>
</organism>
<dbReference type="UniPathway" id="UPA00060"/>
<dbReference type="PROSITE" id="PS51165">
    <property type="entry name" value="THUMP"/>
    <property type="match status" value="1"/>
</dbReference>
<dbReference type="GO" id="GO:0004810">
    <property type="term" value="F:CCA tRNA nucleotidyltransferase activity"/>
    <property type="evidence" value="ECO:0007669"/>
    <property type="project" value="InterPro"/>
</dbReference>
<evidence type="ECO:0000256" key="9">
    <source>
        <dbReference type="ARBA" id="ARBA00022977"/>
    </source>
</evidence>
<evidence type="ECO:0000256" key="7">
    <source>
        <dbReference type="ARBA" id="ARBA00022840"/>
    </source>
</evidence>
<dbReference type="InterPro" id="IPR054173">
    <property type="entry name" value="ThiI_fer"/>
</dbReference>
<comment type="catalytic activity">
    <reaction evidence="11 19">
        <text>[ThiS sulfur-carrier protein]-C-terminal Gly-Gly-AMP + S-sulfanyl-L-cysteinyl-[cysteine desulfurase] + AH2 = [ThiS sulfur-carrier protein]-C-terminal-Gly-aminoethanethioate + L-cysteinyl-[cysteine desulfurase] + A + AMP + 2 H(+)</text>
        <dbReference type="Rhea" id="RHEA:43340"/>
        <dbReference type="Rhea" id="RHEA-COMP:12157"/>
        <dbReference type="Rhea" id="RHEA-COMP:12158"/>
        <dbReference type="Rhea" id="RHEA-COMP:12910"/>
        <dbReference type="Rhea" id="RHEA-COMP:19908"/>
        <dbReference type="ChEBI" id="CHEBI:13193"/>
        <dbReference type="ChEBI" id="CHEBI:15378"/>
        <dbReference type="ChEBI" id="CHEBI:17499"/>
        <dbReference type="ChEBI" id="CHEBI:29950"/>
        <dbReference type="ChEBI" id="CHEBI:61963"/>
        <dbReference type="ChEBI" id="CHEBI:90618"/>
        <dbReference type="ChEBI" id="CHEBI:232372"/>
        <dbReference type="ChEBI" id="CHEBI:456215"/>
    </reaction>
</comment>
<keyword evidence="22" id="KW-1185">Reference proteome</keyword>
<comment type="pathway">
    <text evidence="2 19">Cofactor biosynthesis; thiamine diphosphate biosynthesis.</text>
</comment>
<comment type="catalytic activity">
    <reaction evidence="10 19">
        <text>[ThiI sulfur-carrier protein]-S-sulfanyl-L-cysteine + a uridine in tRNA + 2 reduced [2Fe-2S]-[ferredoxin] + ATP + H(+) = [ThiI sulfur-carrier protein]-L-cysteine + a 4-thiouridine in tRNA + 2 oxidized [2Fe-2S]-[ferredoxin] + AMP + diphosphate</text>
        <dbReference type="Rhea" id="RHEA:24176"/>
        <dbReference type="Rhea" id="RHEA-COMP:10000"/>
        <dbReference type="Rhea" id="RHEA-COMP:10001"/>
        <dbReference type="Rhea" id="RHEA-COMP:13337"/>
        <dbReference type="Rhea" id="RHEA-COMP:13338"/>
        <dbReference type="Rhea" id="RHEA-COMP:13339"/>
        <dbReference type="Rhea" id="RHEA-COMP:13340"/>
        <dbReference type="ChEBI" id="CHEBI:15378"/>
        <dbReference type="ChEBI" id="CHEBI:29950"/>
        <dbReference type="ChEBI" id="CHEBI:30616"/>
        <dbReference type="ChEBI" id="CHEBI:33019"/>
        <dbReference type="ChEBI" id="CHEBI:33737"/>
        <dbReference type="ChEBI" id="CHEBI:33738"/>
        <dbReference type="ChEBI" id="CHEBI:61963"/>
        <dbReference type="ChEBI" id="CHEBI:65315"/>
        <dbReference type="ChEBI" id="CHEBI:136798"/>
        <dbReference type="ChEBI" id="CHEBI:456215"/>
        <dbReference type="EC" id="2.8.1.4"/>
    </reaction>
</comment>
<dbReference type="InterPro" id="IPR003720">
    <property type="entry name" value="tRNA_STrfase"/>
</dbReference>
<dbReference type="SMART" id="SM00981">
    <property type="entry name" value="THUMP"/>
    <property type="match status" value="1"/>
</dbReference>
<dbReference type="HAMAP" id="MF_00021">
    <property type="entry name" value="ThiI"/>
    <property type="match status" value="1"/>
</dbReference>
<dbReference type="Gene3D" id="3.30.2130.30">
    <property type="match status" value="1"/>
</dbReference>
<evidence type="ECO:0000256" key="3">
    <source>
        <dbReference type="ARBA" id="ARBA00022490"/>
    </source>
</evidence>
<feature type="binding site" evidence="19">
    <location>
        <position position="302"/>
    </location>
    <ligand>
        <name>ATP</name>
        <dbReference type="ChEBI" id="CHEBI:30616"/>
    </ligand>
</feature>
<dbReference type="InterPro" id="IPR050102">
    <property type="entry name" value="tRNA_sulfurtransferase_ThiI"/>
</dbReference>
<evidence type="ECO:0000256" key="2">
    <source>
        <dbReference type="ARBA" id="ARBA00004948"/>
    </source>
</evidence>
<dbReference type="EMBL" id="CP003359">
    <property type="protein sequence ID" value="AGB41296.1"/>
    <property type="molecule type" value="Genomic_DNA"/>
</dbReference>
<accession>L0K8H6</accession>
<evidence type="ECO:0000259" key="20">
    <source>
        <dbReference type="PROSITE" id="PS51165"/>
    </source>
</evidence>
<dbReference type="KEGG" id="hhl:Halha_1351"/>
<dbReference type="GO" id="GO:0000049">
    <property type="term" value="F:tRNA binding"/>
    <property type="evidence" value="ECO:0007669"/>
    <property type="project" value="UniProtKB-UniRule"/>
</dbReference>
<keyword evidence="6 19" id="KW-0547">Nucleotide-binding</keyword>
<dbReference type="Pfam" id="PF22025">
    <property type="entry name" value="ThiI_fer"/>
    <property type="match status" value="1"/>
</dbReference>
<feature type="binding site" evidence="19">
    <location>
        <position position="293"/>
    </location>
    <ligand>
        <name>ATP</name>
        <dbReference type="ChEBI" id="CHEBI:30616"/>
    </ligand>
</feature>
<evidence type="ECO:0000256" key="16">
    <source>
        <dbReference type="ARBA" id="ARBA00075337"/>
    </source>
</evidence>
<dbReference type="InterPro" id="IPR020536">
    <property type="entry name" value="ThiI_AANH"/>
</dbReference>
<feature type="domain" description="THUMP" evidence="20">
    <location>
        <begin position="61"/>
        <end position="171"/>
    </location>
</feature>
<evidence type="ECO:0000313" key="22">
    <source>
        <dbReference type="Proteomes" id="UP000010880"/>
    </source>
</evidence>
<evidence type="ECO:0000256" key="8">
    <source>
        <dbReference type="ARBA" id="ARBA00022884"/>
    </source>
</evidence>
<keyword evidence="7 19" id="KW-0067">ATP-binding</keyword>
<dbReference type="InterPro" id="IPR014729">
    <property type="entry name" value="Rossmann-like_a/b/a_fold"/>
</dbReference>
<evidence type="ECO:0000256" key="18">
    <source>
        <dbReference type="ARBA" id="ARBA00080570"/>
    </source>
</evidence>
<proteinExistence type="inferred from homology"/>
<dbReference type="GO" id="GO:0005524">
    <property type="term" value="F:ATP binding"/>
    <property type="evidence" value="ECO:0007669"/>
    <property type="project" value="UniProtKB-UniRule"/>
</dbReference>
<dbReference type="RefSeq" id="WP_015327018.1">
    <property type="nucleotide sequence ID" value="NC_019978.1"/>
</dbReference>
<dbReference type="HOGENOM" id="CLU_037952_4_0_9"/>
<keyword evidence="9 19" id="KW-0784">Thiamine biosynthesis</keyword>
<dbReference type="InterPro" id="IPR049962">
    <property type="entry name" value="THUMP_ThiI"/>
</dbReference>
<evidence type="ECO:0000256" key="14">
    <source>
        <dbReference type="ARBA" id="ARBA00066827"/>
    </source>
</evidence>
<dbReference type="SUPFAM" id="SSF143437">
    <property type="entry name" value="THUMP domain-like"/>
    <property type="match status" value="1"/>
</dbReference>
<gene>
    <name evidence="19" type="primary">thiI</name>
    <name evidence="21" type="ordered locus">Halha_1351</name>
</gene>
<comment type="similarity">
    <text evidence="13 19">Belongs to the ThiI family.</text>
</comment>
<dbReference type="GO" id="GO:0009229">
    <property type="term" value="P:thiamine diphosphate biosynthetic process"/>
    <property type="evidence" value="ECO:0007669"/>
    <property type="project" value="UniProtKB-UniRule"/>
</dbReference>
<dbReference type="EC" id="2.8.1.4" evidence="14 19"/>
<evidence type="ECO:0000313" key="21">
    <source>
        <dbReference type="EMBL" id="AGB41296.1"/>
    </source>
</evidence>
<keyword evidence="4 19" id="KW-0820">tRNA-binding</keyword>
<dbReference type="GO" id="GO:0009228">
    <property type="term" value="P:thiamine biosynthetic process"/>
    <property type="evidence" value="ECO:0007669"/>
    <property type="project" value="UniProtKB-KW"/>
</dbReference>
<dbReference type="InterPro" id="IPR004114">
    <property type="entry name" value="THUMP_dom"/>
</dbReference>
<dbReference type="GO" id="GO:0052837">
    <property type="term" value="P:thiazole biosynthetic process"/>
    <property type="evidence" value="ECO:0007669"/>
    <property type="project" value="TreeGrafter"/>
</dbReference>
<dbReference type="InterPro" id="IPR049961">
    <property type="entry name" value="ThiI_N"/>
</dbReference>
<dbReference type="Pfam" id="PF02568">
    <property type="entry name" value="ThiI"/>
    <property type="match status" value="1"/>
</dbReference>
<dbReference type="GO" id="GO:0005829">
    <property type="term" value="C:cytosol"/>
    <property type="evidence" value="ECO:0007669"/>
    <property type="project" value="TreeGrafter"/>
</dbReference>
<dbReference type="PANTHER" id="PTHR43209:SF1">
    <property type="entry name" value="TRNA SULFURTRANSFERASE"/>
    <property type="match status" value="1"/>
</dbReference>
<dbReference type="Gene3D" id="3.40.50.620">
    <property type="entry name" value="HUPs"/>
    <property type="match status" value="1"/>
</dbReference>
<evidence type="ECO:0000256" key="5">
    <source>
        <dbReference type="ARBA" id="ARBA00022679"/>
    </source>
</evidence>
<keyword evidence="3 19" id="KW-0963">Cytoplasm</keyword>
<dbReference type="Pfam" id="PF02926">
    <property type="entry name" value="THUMP"/>
    <property type="match status" value="1"/>
</dbReference>
<dbReference type="CDD" id="cd11716">
    <property type="entry name" value="THUMP_ThiI"/>
    <property type="match status" value="1"/>
</dbReference>
<dbReference type="SUPFAM" id="SSF52402">
    <property type="entry name" value="Adenine nucleotide alpha hydrolases-like"/>
    <property type="match status" value="1"/>
</dbReference>
<reference evidence="22" key="1">
    <citation type="submission" date="2012-02" db="EMBL/GenBank/DDBJ databases">
        <title>The complete genome of Halobacteroides halobius DSM 5150.</title>
        <authorList>
            <person name="Lucas S."/>
            <person name="Copeland A."/>
            <person name="Lapidus A."/>
            <person name="Glavina del Rio T."/>
            <person name="Dalin E."/>
            <person name="Tice H."/>
            <person name="Bruce D."/>
            <person name="Goodwin L."/>
            <person name="Pitluck S."/>
            <person name="Peters L."/>
            <person name="Mikhailova N."/>
            <person name="Gu W."/>
            <person name="Kyrpides N."/>
            <person name="Mavromatis K."/>
            <person name="Ivanova N."/>
            <person name="Brettin T."/>
            <person name="Detter J.C."/>
            <person name="Han C."/>
            <person name="Larimer F."/>
            <person name="Land M."/>
            <person name="Hauser L."/>
            <person name="Markowitz V."/>
            <person name="Cheng J.-F."/>
            <person name="Hugenholtz P."/>
            <person name="Woyke T."/>
            <person name="Wu D."/>
            <person name="Tindall B."/>
            <person name="Pomrenke H."/>
            <person name="Brambilla E."/>
            <person name="Klenk H.-P."/>
            <person name="Eisen J.A."/>
        </authorList>
    </citation>
    <scope>NUCLEOTIDE SEQUENCE [LARGE SCALE GENOMIC DNA]</scope>
    <source>
        <strain evidence="22">ATCC 35273 / DSM 5150 / MD-1</strain>
    </source>
</reference>
<evidence type="ECO:0000256" key="4">
    <source>
        <dbReference type="ARBA" id="ARBA00022555"/>
    </source>
</evidence>
<dbReference type="Proteomes" id="UP000010880">
    <property type="component" value="Chromosome"/>
</dbReference>
<dbReference type="STRING" id="748449.Halha_1351"/>
<comment type="function">
    <text evidence="12 19">Catalyzes the ATP-dependent transfer of a sulfur to tRNA to produce 4-thiouridine in position 8 of tRNAs, which functions as a near-UV photosensor. Also catalyzes the transfer of sulfur to the sulfur carrier protein ThiS, forming ThiS-thiocarboxylate. This is a step in the synthesis of thiazole, in the thiamine biosynthesis pathway. The sulfur is donated as persulfide by IscS.</text>
</comment>
<comment type="subcellular location">
    <subcellularLocation>
        <location evidence="1 19">Cytoplasm</location>
    </subcellularLocation>
</comment>
<dbReference type="PANTHER" id="PTHR43209">
    <property type="entry name" value="TRNA SULFURTRANSFERASE"/>
    <property type="match status" value="1"/>
</dbReference>
<feature type="binding site" evidence="19">
    <location>
        <begin position="189"/>
        <end position="190"/>
    </location>
    <ligand>
        <name>ATP</name>
        <dbReference type="ChEBI" id="CHEBI:30616"/>
    </ligand>
</feature>
<evidence type="ECO:0000256" key="15">
    <source>
        <dbReference type="ARBA" id="ARBA00071867"/>
    </source>
</evidence>
<dbReference type="GO" id="GO:0140741">
    <property type="term" value="F:tRNA-uracil-4 sulfurtransferase activity"/>
    <property type="evidence" value="ECO:0007669"/>
    <property type="project" value="UniProtKB-EC"/>
</dbReference>
<evidence type="ECO:0000256" key="1">
    <source>
        <dbReference type="ARBA" id="ARBA00004496"/>
    </source>
</evidence>
<sequence>MKKLYLIRYGEIGTKGKNRHVFEDKLVSNVRQALEAIDKEAKINVYKTSGRIFAETNLAEDKVLNKLQKVCGIVGISPTRRVALDIKQVKKASLAAVKEALPTDDKTVNFKVSASRANKNFALDSMELNRELGAYVLENTPDGRLNVDLYNPEIELNIEVRYKHVYIYTQDIPGVGGLPVGTTGKLGVLLSGGIDSPVASWMAMKRGVEIMPIYFHSFPFTSDRAKEKVVDLTKVLAHYQGEIDLHVVHFTEIQKEINEHCPADLTTIIMRRKMIEIAEQITKERGGKGLVTGESMGQVASQTLESMHVTNIVSTMPIFRPLIGIDKIGIEARAKEIGTYETSIQPYEDCCTVFVPKTPETRPTLKQVEAGEVDLKIDDLIKEAIKDVEVIKIKK</sequence>
<dbReference type="NCBIfam" id="TIGR00342">
    <property type="entry name" value="tRNA uracil 4-sulfurtransferase ThiI"/>
    <property type="match status" value="1"/>
</dbReference>
<dbReference type="OrthoDB" id="9773948at2"/>
<dbReference type="eggNOG" id="COG0301">
    <property type="taxonomic scope" value="Bacteria"/>
</dbReference>
<feature type="binding site" evidence="19">
    <location>
        <begin position="214"/>
        <end position="215"/>
    </location>
    <ligand>
        <name>ATP</name>
        <dbReference type="ChEBI" id="CHEBI:30616"/>
    </ligand>
</feature>
<evidence type="ECO:0000256" key="17">
    <source>
        <dbReference type="ARBA" id="ARBA00077849"/>
    </source>
</evidence>